<feature type="compositionally biased region" description="Polar residues" evidence="1">
    <location>
        <begin position="544"/>
        <end position="557"/>
    </location>
</feature>
<gene>
    <name evidence="3" type="ORF">DGYR_LOCUS13057</name>
</gene>
<feature type="region of interest" description="Disordered" evidence="1">
    <location>
        <begin position="151"/>
        <end position="175"/>
    </location>
</feature>
<feature type="compositionally biased region" description="Basic and acidic residues" evidence="1">
    <location>
        <begin position="323"/>
        <end position="336"/>
    </location>
</feature>
<feature type="compositionally biased region" description="Basic and acidic residues" evidence="1">
    <location>
        <begin position="454"/>
        <end position="464"/>
    </location>
</feature>
<feature type="compositionally biased region" description="Basic and acidic residues" evidence="1">
    <location>
        <begin position="1"/>
        <end position="26"/>
    </location>
</feature>
<feature type="compositionally biased region" description="Basic and acidic residues" evidence="1">
    <location>
        <begin position="274"/>
        <end position="284"/>
    </location>
</feature>
<evidence type="ECO:0000313" key="4">
    <source>
        <dbReference type="Proteomes" id="UP000549394"/>
    </source>
</evidence>
<feature type="domain" description="C2H2-type" evidence="2">
    <location>
        <begin position="34"/>
        <end position="56"/>
    </location>
</feature>
<feature type="compositionally biased region" description="Polar residues" evidence="1">
    <location>
        <begin position="285"/>
        <end position="295"/>
    </location>
</feature>
<name>A0A7I8WC42_9ANNE</name>
<organism evidence="3 4">
    <name type="scientific">Dimorphilus gyrociliatus</name>
    <dbReference type="NCBI Taxonomy" id="2664684"/>
    <lineage>
        <taxon>Eukaryota</taxon>
        <taxon>Metazoa</taxon>
        <taxon>Spiralia</taxon>
        <taxon>Lophotrochozoa</taxon>
        <taxon>Annelida</taxon>
        <taxon>Polychaeta</taxon>
        <taxon>Polychaeta incertae sedis</taxon>
        <taxon>Dinophilidae</taxon>
        <taxon>Dimorphilus</taxon>
    </lineage>
</organism>
<feature type="region of interest" description="Disordered" evidence="1">
    <location>
        <begin position="544"/>
        <end position="563"/>
    </location>
</feature>
<dbReference type="InterPro" id="IPR013087">
    <property type="entry name" value="Znf_C2H2_type"/>
</dbReference>
<feature type="region of interest" description="Disordered" evidence="1">
    <location>
        <begin position="818"/>
        <end position="867"/>
    </location>
</feature>
<feature type="compositionally biased region" description="Basic and acidic residues" evidence="1">
    <location>
        <begin position="404"/>
        <end position="430"/>
    </location>
</feature>
<feature type="region of interest" description="Disordered" evidence="1">
    <location>
        <begin position="746"/>
        <end position="767"/>
    </location>
</feature>
<evidence type="ECO:0000313" key="3">
    <source>
        <dbReference type="EMBL" id="CAD5125723.1"/>
    </source>
</evidence>
<reference evidence="3 4" key="1">
    <citation type="submission" date="2020-08" db="EMBL/GenBank/DDBJ databases">
        <authorList>
            <person name="Hejnol A."/>
        </authorList>
    </citation>
    <scope>NUCLEOTIDE SEQUENCE [LARGE SCALE GENOMIC DNA]</scope>
</reference>
<keyword evidence="4" id="KW-1185">Reference proteome</keyword>
<feature type="compositionally biased region" description="Basic residues" evidence="1">
    <location>
        <begin position="358"/>
        <end position="368"/>
    </location>
</feature>
<feature type="compositionally biased region" description="Acidic residues" evidence="1">
    <location>
        <begin position="481"/>
        <end position="490"/>
    </location>
</feature>
<proteinExistence type="predicted"/>
<feature type="region of interest" description="Disordered" evidence="1">
    <location>
        <begin position="259"/>
        <end position="430"/>
    </location>
</feature>
<feature type="compositionally biased region" description="Acidic residues" evidence="1">
    <location>
        <begin position="259"/>
        <end position="273"/>
    </location>
</feature>
<dbReference type="AlphaFoldDB" id="A0A7I8WC42"/>
<dbReference type="Proteomes" id="UP000549394">
    <property type="component" value="Unassembled WGS sequence"/>
</dbReference>
<feature type="region of interest" description="Disordered" evidence="1">
    <location>
        <begin position="446"/>
        <end position="533"/>
    </location>
</feature>
<sequence length="1167" mass="130186">MVLHKDDSGDRSVKGDSEKEAKDNDPSKSPQYNCDLCKTQYKSCSEYDNHVKSADHVHKKKNEDARTRSLAQIVKAKDEKKSEKELQRLLKYADDKQRQAQERIPYYETASKGQLTQTSGKLSFNLQKKSTTLSTISSIVFSTKTPRIDKLDNNKDSSLKKTDDSESSSTEMDKKPKKEEVFIYAPDDQTYLMVELLDHKNKFIKWPKDMCKSTESEPKLIYSEYSEFDGCKDVYMCAEDMSSTEKVRTDSDKSCNLYEEDDLDFEPDSDRDESDGKLIGEDKQPNLTPLPNIPQNKLPEDLDEDDADHPNFLQFQPRPVKLGKKEKEKDKKLRRDNAKKKKRKRDKSSDSENSEDKKKKKKKKHKREKDHNDKKEKIKKDKEKDKDKTKDKISEEKENEEEIKDNSEAEVSKIEKDTSNSEGKKTPETKIFKLVETITTRRSCDDENLENIDQETKTSDKLEGVLDEEVKESPIKVELGSDVDEKDGEENLNPLETNKIEVDLETDKLDSGRKRQLSPGISNNSKRSKVETKKLEGVVKETVASTCKSKWDTSSSESENEHIEKKKELINNRLETIAKTSYSKSGLDLAQDLDPGIDQNRDMQVDPDLSPDMGDINQEGLAGAIREAHPTKRSPVDTAEVEDILEVTQNLGPDQDPGLIQDLQVVVVDLIALTLHPPIAGLTQDRTQDHILDLGLTQGEEGGGEDAHHLITDTAPAQEAIATPLISLEVVQGLTLTLDRDRINETKKRKEKAGKKTRIGVNNTSSSKLPFIGKKKALIKSDAQRNSLDSDDEESTKFRKTVSQKLFKHIEEKEVKELNEEKSDKDIDTDREKRVEKDDIPLPEIPPEAGSTLTVSNSREPDKEESHGQHLFGAYTSYANQQQQQQQAAYILPYMYDNNAYPITSSACSAQPEASTAQEAELTNFIGPKLPLNHPLVKSGQVPPPPPPPEEEVEPRGMENVIPPEKAAEYAALQAQAQKHALRNNGQLVEEEEEPPMEATPCSTQMMVPQAAAAAAAAAAATPILLQAPTNMSSSNSLYLPFQSIPQAGTPVVLPPNVQFASGLQGLQGAYSVHHSLLLARQQQAFLQQQAVLQQAAVAQHHAVQQAQAAAAAQSAALQHGTGLIATPSGHMFVSLPQGVQNVPTTLPLVVTGGHHLIPSRFARPFM</sequence>
<feature type="compositionally biased region" description="Basic and acidic residues" evidence="1">
    <location>
        <begin position="498"/>
        <end position="513"/>
    </location>
</feature>
<comment type="caution">
    <text evidence="3">The sequence shown here is derived from an EMBL/GenBank/DDBJ whole genome shotgun (WGS) entry which is preliminary data.</text>
</comment>
<feature type="compositionally biased region" description="Basic and acidic residues" evidence="1">
    <location>
        <begin position="369"/>
        <end position="396"/>
    </location>
</feature>
<feature type="compositionally biased region" description="Basic residues" evidence="1">
    <location>
        <begin position="749"/>
        <end position="758"/>
    </location>
</feature>
<dbReference type="OrthoDB" id="4822at2759"/>
<accession>A0A7I8WC42</accession>
<evidence type="ECO:0000256" key="1">
    <source>
        <dbReference type="SAM" id="MobiDB-lite"/>
    </source>
</evidence>
<evidence type="ECO:0000259" key="2">
    <source>
        <dbReference type="PROSITE" id="PS00028"/>
    </source>
</evidence>
<feature type="compositionally biased region" description="Basic residues" evidence="1">
    <location>
        <begin position="337"/>
        <end position="346"/>
    </location>
</feature>
<feature type="compositionally biased region" description="Basic and acidic residues" evidence="1">
    <location>
        <begin position="347"/>
        <end position="357"/>
    </location>
</feature>
<feature type="compositionally biased region" description="Basic and acidic residues" evidence="1">
    <location>
        <begin position="818"/>
        <end position="840"/>
    </location>
</feature>
<dbReference type="EMBL" id="CAJFCJ010000028">
    <property type="protein sequence ID" value="CAD5125723.1"/>
    <property type="molecule type" value="Genomic_DNA"/>
</dbReference>
<feature type="compositionally biased region" description="Basic and acidic residues" evidence="1">
    <location>
        <begin position="151"/>
        <end position="164"/>
    </location>
</feature>
<feature type="region of interest" description="Disordered" evidence="1">
    <location>
        <begin position="1"/>
        <end position="34"/>
    </location>
</feature>
<protein>
    <submittedName>
        <fullName evidence="3">DgyrCDS13931</fullName>
    </submittedName>
</protein>
<dbReference type="PROSITE" id="PS00028">
    <property type="entry name" value="ZINC_FINGER_C2H2_1"/>
    <property type="match status" value="1"/>
</dbReference>